<proteinExistence type="predicted"/>
<name>A0ABT2MM58_9CYAN</name>
<sequence>MNLLELERETTRMTRVIMTRHIAIGKDTIADLRTRMTLEELSGVIIVSIERLLWLDWDSVVWAIAHLIPADIMDQIQSTLRTTLYKRLIHKGLIPGVDFSIDGQGNLRLNAKAQKSVA</sequence>
<gene>
    <name evidence="1" type="ORF">NG799_05595</name>
</gene>
<accession>A0ABT2MM58</accession>
<keyword evidence="2" id="KW-1185">Reference proteome</keyword>
<dbReference type="Proteomes" id="UP001525890">
    <property type="component" value="Unassembled WGS sequence"/>
</dbReference>
<comment type="caution">
    <text evidence="1">The sequence shown here is derived from an EMBL/GenBank/DDBJ whole genome shotgun (WGS) entry which is preliminary data.</text>
</comment>
<dbReference type="EMBL" id="JAMXFF010000006">
    <property type="protein sequence ID" value="MCT7965804.1"/>
    <property type="molecule type" value="Genomic_DNA"/>
</dbReference>
<organism evidence="1 2">
    <name type="scientific">Laspinema palackyanum D2a</name>
    <dbReference type="NCBI Taxonomy" id="2953684"/>
    <lineage>
        <taxon>Bacteria</taxon>
        <taxon>Bacillati</taxon>
        <taxon>Cyanobacteriota</taxon>
        <taxon>Cyanophyceae</taxon>
        <taxon>Oscillatoriophycideae</taxon>
        <taxon>Oscillatoriales</taxon>
        <taxon>Laspinemataceae</taxon>
        <taxon>Laspinema</taxon>
        <taxon>Laspinema palackyanum</taxon>
    </lineage>
</organism>
<reference evidence="1 2" key="1">
    <citation type="journal article" date="2022" name="Front. Microbiol.">
        <title>High genomic differentiation and limited gene flow indicate recent cryptic speciation within the genus Laspinema (cyanobacteria).</title>
        <authorList>
            <person name="Stanojkovic A."/>
            <person name="Skoupy S."/>
            <person name="Skaloud P."/>
            <person name="Dvorak P."/>
        </authorList>
    </citation>
    <scope>NUCLEOTIDE SEQUENCE [LARGE SCALE GENOMIC DNA]</scope>
    <source>
        <strain evidence="1 2">D2a</strain>
    </source>
</reference>
<evidence type="ECO:0000313" key="2">
    <source>
        <dbReference type="Proteomes" id="UP001525890"/>
    </source>
</evidence>
<protein>
    <submittedName>
        <fullName evidence="1">Uncharacterized protein</fullName>
    </submittedName>
</protein>
<dbReference type="RefSeq" id="WP_368005487.1">
    <property type="nucleotide sequence ID" value="NZ_JAMXFF010000006.1"/>
</dbReference>
<evidence type="ECO:0000313" key="1">
    <source>
        <dbReference type="EMBL" id="MCT7965804.1"/>
    </source>
</evidence>